<comment type="caution">
    <text evidence="3">The sequence shown here is derived from an EMBL/GenBank/DDBJ whole genome shotgun (WGS) entry which is preliminary data.</text>
</comment>
<dbReference type="CDD" id="cd00130">
    <property type="entry name" value="PAS"/>
    <property type="match status" value="1"/>
</dbReference>
<keyword evidence="3" id="KW-0067">ATP-binding</keyword>
<dbReference type="InterPro" id="IPR003594">
    <property type="entry name" value="HATPase_dom"/>
</dbReference>
<dbReference type="InterPro" id="IPR029016">
    <property type="entry name" value="GAF-like_dom_sf"/>
</dbReference>
<organism evidence="3 4">
    <name type="scientific">Solirubrobacter deserti</name>
    <dbReference type="NCBI Taxonomy" id="2282478"/>
    <lineage>
        <taxon>Bacteria</taxon>
        <taxon>Bacillati</taxon>
        <taxon>Actinomycetota</taxon>
        <taxon>Thermoleophilia</taxon>
        <taxon>Solirubrobacterales</taxon>
        <taxon>Solirubrobacteraceae</taxon>
        <taxon>Solirubrobacter</taxon>
    </lineage>
</organism>
<protein>
    <submittedName>
        <fullName evidence="3">ATP-binding protein</fullName>
    </submittedName>
</protein>
<keyword evidence="3" id="KW-0547">Nucleotide-binding</keyword>
<dbReference type="Pfam" id="PF13581">
    <property type="entry name" value="HATPase_c_2"/>
    <property type="match status" value="1"/>
</dbReference>
<dbReference type="InterPro" id="IPR050267">
    <property type="entry name" value="Anti-sigma-factor_SerPK"/>
</dbReference>
<evidence type="ECO:0000256" key="1">
    <source>
        <dbReference type="ARBA" id="ARBA00022527"/>
    </source>
</evidence>
<dbReference type="SUPFAM" id="SSF55874">
    <property type="entry name" value="ATPase domain of HSP90 chaperone/DNA topoisomerase II/histidine kinase"/>
    <property type="match status" value="1"/>
</dbReference>
<feature type="domain" description="PAS" evidence="2">
    <location>
        <begin position="320"/>
        <end position="362"/>
    </location>
</feature>
<accession>A0ABT4RE67</accession>
<dbReference type="PANTHER" id="PTHR35526:SF3">
    <property type="entry name" value="ANTI-SIGMA-F FACTOR RSBW"/>
    <property type="match status" value="1"/>
</dbReference>
<dbReference type="Pfam" id="PF13188">
    <property type="entry name" value="PAS_8"/>
    <property type="match status" value="1"/>
</dbReference>
<dbReference type="PANTHER" id="PTHR35526">
    <property type="entry name" value="ANTI-SIGMA-F FACTOR RSBW-RELATED"/>
    <property type="match status" value="1"/>
</dbReference>
<keyword evidence="4" id="KW-1185">Reference proteome</keyword>
<dbReference type="Gene3D" id="3.30.565.10">
    <property type="entry name" value="Histidine kinase-like ATPase, C-terminal domain"/>
    <property type="match status" value="1"/>
</dbReference>
<dbReference type="SUPFAM" id="SSF55781">
    <property type="entry name" value="GAF domain-like"/>
    <property type="match status" value="1"/>
</dbReference>
<dbReference type="InterPro" id="IPR000014">
    <property type="entry name" value="PAS"/>
</dbReference>
<evidence type="ECO:0000313" key="3">
    <source>
        <dbReference type="EMBL" id="MDA0136831.1"/>
    </source>
</evidence>
<dbReference type="SUPFAM" id="SSF55785">
    <property type="entry name" value="PYP-like sensor domain (PAS domain)"/>
    <property type="match status" value="1"/>
</dbReference>
<keyword evidence="1" id="KW-0418">Kinase</keyword>
<dbReference type="InterPro" id="IPR036890">
    <property type="entry name" value="HATPase_C_sf"/>
</dbReference>
<name>A0ABT4RE67_9ACTN</name>
<dbReference type="SMART" id="SM00387">
    <property type="entry name" value="HATPase_c"/>
    <property type="match status" value="1"/>
</dbReference>
<dbReference type="Gene3D" id="3.30.450.40">
    <property type="match status" value="1"/>
</dbReference>
<sequence length="438" mass="47059">MQASAAREDWELPAEPASVTLARGRVREFAEENGASAADVIDLTLAVTEAVTNSVIHAFIDREPGRVRVTVSTAENELTVVVTDNGRGMQPRADSPGLGLGLPTIGRLAAQVDLREAPGGGTELSMTFATPGVRGPARGGRVSVRESELLSAVSRVAAGAWPGEGVERLVDLLVPDVADACAVDVIGAGGQPERFAGRIDGSDELSAWLSRLRPRPDAARSATRAALEDGRPHMSELTLDLIERITTTAQDATTMAATGIRWWVVIPLREGDRLLGLLHFGLLPARGRPSDELVAFFNALGERAATGLAHTQLITELQRARHRIERVLDVLAEAVIVRDGDSRLVYANEAAGRLFGLGVSELRDLSGEEVFGRAEPMTHVDGRPLELDELPYRRLLAGLDAPPLLVRMGERWLLIKTSLLDEGERLVVSVIDDVTHAR</sequence>
<reference evidence="3" key="1">
    <citation type="submission" date="2022-10" db="EMBL/GenBank/DDBJ databases">
        <title>The WGS of Solirubrobacter sp. CPCC 204708.</title>
        <authorList>
            <person name="Jiang Z."/>
        </authorList>
    </citation>
    <scope>NUCLEOTIDE SEQUENCE</scope>
    <source>
        <strain evidence="3">CPCC 204708</strain>
    </source>
</reference>
<keyword evidence="1" id="KW-0808">Transferase</keyword>
<dbReference type="GO" id="GO:0005524">
    <property type="term" value="F:ATP binding"/>
    <property type="evidence" value="ECO:0007669"/>
    <property type="project" value="UniProtKB-KW"/>
</dbReference>
<dbReference type="InterPro" id="IPR035965">
    <property type="entry name" value="PAS-like_dom_sf"/>
</dbReference>
<dbReference type="PROSITE" id="PS50112">
    <property type="entry name" value="PAS"/>
    <property type="match status" value="1"/>
</dbReference>
<gene>
    <name evidence="3" type="ORF">OJ962_04920</name>
</gene>
<dbReference type="Proteomes" id="UP001147700">
    <property type="component" value="Unassembled WGS sequence"/>
</dbReference>
<keyword evidence="1" id="KW-0723">Serine/threonine-protein kinase</keyword>
<dbReference type="Gene3D" id="3.30.450.20">
    <property type="entry name" value="PAS domain"/>
    <property type="match status" value="1"/>
</dbReference>
<proteinExistence type="predicted"/>
<dbReference type="EMBL" id="JAPCID010000006">
    <property type="protein sequence ID" value="MDA0136831.1"/>
    <property type="molecule type" value="Genomic_DNA"/>
</dbReference>
<evidence type="ECO:0000313" key="4">
    <source>
        <dbReference type="Proteomes" id="UP001147700"/>
    </source>
</evidence>
<evidence type="ECO:0000259" key="2">
    <source>
        <dbReference type="PROSITE" id="PS50112"/>
    </source>
</evidence>
<dbReference type="RefSeq" id="WP_202953698.1">
    <property type="nucleotide sequence ID" value="NZ_JAPCID010000006.1"/>
</dbReference>
<dbReference type="SMART" id="SM00091">
    <property type="entry name" value="PAS"/>
    <property type="match status" value="1"/>
</dbReference>
<dbReference type="CDD" id="cd16936">
    <property type="entry name" value="HATPase_RsbW-like"/>
    <property type="match status" value="1"/>
</dbReference>